<dbReference type="EMBL" id="BDGG01000017">
    <property type="protein sequence ID" value="GAV08212.1"/>
    <property type="molecule type" value="Genomic_DNA"/>
</dbReference>
<name>A0A1D1W402_RAMVA</name>
<gene>
    <name evidence="2" type="primary">RvY_17938-1</name>
    <name evidence="2" type="synonym">RvY_17938.1</name>
    <name evidence="2" type="ORF">RvY_17938</name>
</gene>
<evidence type="ECO:0000313" key="3">
    <source>
        <dbReference type="Proteomes" id="UP000186922"/>
    </source>
</evidence>
<protein>
    <submittedName>
        <fullName evidence="2">Uncharacterized protein</fullName>
    </submittedName>
</protein>
<feature type="region of interest" description="Disordered" evidence="1">
    <location>
        <begin position="52"/>
        <end position="93"/>
    </location>
</feature>
<reference evidence="2 3" key="1">
    <citation type="journal article" date="2016" name="Nat. Commun.">
        <title>Extremotolerant tardigrade genome and improved radiotolerance of human cultured cells by tardigrade-unique protein.</title>
        <authorList>
            <person name="Hashimoto T."/>
            <person name="Horikawa D.D."/>
            <person name="Saito Y."/>
            <person name="Kuwahara H."/>
            <person name="Kozuka-Hata H."/>
            <person name="Shin-I T."/>
            <person name="Minakuchi Y."/>
            <person name="Ohishi K."/>
            <person name="Motoyama A."/>
            <person name="Aizu T."/>
            <person name="Enomoto A."/>
            <person name="Kondo K."/>
            <person name="Tanaka S."/>
            <person name="Hara Y."/>
            <person name="Koshikawa S."/>
            <person name="Sagara H."/>
            <person name="Miura T."/>
            <person name="Yokobori S."/>
            <person name="Miyagawa K."/>
            <person name="Suzuki Y."/>
            <person name="Kubo T."/>
            <person name="Oyama M."/>
            <person name="Kohara Y."/>
            <person name="Fujiyama A."/>
            <person name="Arakawa K."/>
            <person name="Katayama T."/>
            <person name="Toyoda A."/>
            <person name="Kunieda T."/>
        </authorList>
    </citation>
    <scope>NUCLEOTIDE SEQUENCE [LARGE SCALE GENOMIC DNA]</scope>
    <source>
        <strain evidence="2 3">YOKOZUNA-1</strain>
    </source>
</reference>
<feature type="compositionally biased region" description="Basic and acidic residues" evidence="1">
    <location>
        <begin position="54"/>
        <end position="64"/>
    </location>
</feature>
<organism evidence="2 3">
    <name type="scientific">Ramazzottius varieornatus</name>
    <name type="common">Water bear</name>
    <name type="synonym">Tardigrade</name>
    <dbReference type="NCBI Taxonomy" id="947166"/>
    <lineage>
        <taxon>Eukaryota</taxon>
        <taxon>Metazoa</taxon>
        <taxon>Ecdysozoa</taxon>
        <taxon>Tardigrada</taxon>
        <taxon>Eutardigrada</taxon>
        <taxon>Parachela</taxon>
        <taxon>Hypsibioidea</taxon>
        <taxon>Ramazzottiidae</taxon>
        <taxon>Ramazzottius</taxon>
    </lineage>
</organism>
<sequence>MAVLIDILVDVVVADSDEVNAVVANTGEVDMVMVDNKEAARVSAGVARFGRRTQVHEMNPRDGHQGANDTGIAPNQKHRIARPSNRSDMDPDE</sequence>
<evidence type="ECO:0000256" key="1">
    <source>
        <dbReference type="SAM" id="MobiDB-lite"/>
    </source>
</evidence>
<dbReference type="Proteomes" id="UP000186922">
    <property type="component" value="Unassembled WGS sequence"/>
</dbReference>
<proteinExistence type="predicted"/>
<evidence type="ECO:0000313" key="2">
    <source>
        <dbReference type="EMBL" id="GAV08212.1"/>
    </source>
</evidence>
<dbReference type="AlphaFoldDB" id="A0A1D1W402"/>
<keyword evidence="3" id="KW-1185">Reference proteome</keyword>
<accession>A0A1D1W402</accession>
<comment type="caution">
    <text evidence="2">The sequence shown here is derived from an EMBL/GenBank/DDBJ whole genome shotgun (WGS) entry which is preliminary data.</text>
</comment>